<protein>
    <recommendedName>
        <fullName evidence="2">Fatty acid hydroxylase domain-containing protein</fullName>
    </recommendedName>
</protein>
<feature type="transmembrane region" description="Helical" evidence="1">
    <location>
        <begin position="170"/>
        <end position="187"/>
    </location>
</feature>
<dbReference type="Proteomes" id="UP000663838">
    <property type="component" value="Unassembled WGS sequence"/>
</dbReference>
<dbReference type="GO" id="GO:0008610">
    <property type="term" value="P:lipid biosynthetic process"/>
    <property type="evidence" value="ECO:0007669"/>
    <property type="project" value="InterPro"/>
</dbReference>
<feature type="transmembrane region" description="Helical" evidence="1">
    <location>
        <begin position="138"/>
        <end position="158"/>
    </location>
</feature>
<feature type="transmembrane region" description="Helical" evidence="1">
    <location>
        <begin position="43"/>
        <end position="65"/>
    </location>
</feature>
<organism evidence="3 4">
    <name type="scientific">Rotaria socialis</name>
    <dbReference type="NCBI Taxonomy" id="392032"/>
    <lineage>
        <taxon>Eukaryota</taxon>
        <taxon>Metazoa</taxon>
        <taxon>Spiralia</taxon>
        <taxon>Gnathifera</taxon>
        <taxon>Rotifera</taxon>
        <taxon>Eurotatoria</taxon>
        <taxon>Bdelloidea</taxon>
        <taxon>Philodinida</taxon>
        <taxon>Philodinidae</taxon>
        <taxon>Rotaria</taxon>
    </lineage>
</organism>
<dbReference type="InterPro" id="IPR006694">
    <property type="entry name" value="Fatty_acid_hydroxylase"/>
</dbReference>
<evidence type="ECO:0000313" key="4">
    <source>
        <dbReference type="Proteomes" id="UP000663838"/>
    </source>
</evidence>
<dbReference type="AlphaFoldDB" id="A0A821BBK9"/>
<gene>
    <name evidence="3" type="ORF">TOA249_LOCUS9778</name>
</gene>
<feature type="transmembrane region" description="Helical" evidence="1">
    <location>
        <begin position="85"/>
        <end position="102"/>
    </location>
</feature>
<dbReference type="Pfam" id="PF04116">
    <property type="entry name" value="FA_hydroxylase"/>
    <property type="match status" value="1"/>
</dbReference>
<keyword evidence="1" id="KW-0472">Membrane</keyword>
<dbReference type="EMBL" id="CAJOBS010000492">
    <property type="protein sequence ID" value="CAF4588653.1"/>
    <property type="molecule type" value="Genomic_DNA"/>
</dbReference>
<keyword evidence="1" id="KW-1133">Transmembrane helix</keyword>
<dbReference type="GO" id="GO:0005506">
    <property type="term" value="F:iron ion binding"/>
    <property type="evidence" value="ECO:0007669"/>
    <property type="project" value="InterPro"/>
</dbReference>
<dbReference type="GO" id="GO:0016491">
    <property type="term" value="F:oxidoreductase activity"/>
    <property type="evidence" value="ECO:0007669"/>
    <property type="project" value="InterPro"/>
</dbReference>
<comment type="caution">
    <text evidence="3">The sequence shown here is derived from an EMBL/GenBank/DDBJ whole genome shotgun (WGS) entry which is preliminary data.</text>
</comment>
<evidence type="ECO:0000313" key="3">
    <source>
        <dbReference type="EMBL" id="CAF4588653.1"/>
    </source>
</evidence>
<reference evidence="3" key="1">
    <citation type="submission" date="2021-02" db="EMBL/GenBank/DDBJ databases">
        <authorList>
            <person name="Nowell W R."/>
        </authorList>
    </citation>
    <scope>NUCLEOTIDE SEQUENCE</scope>
</reference>
<feature type="domain" description="Fatty acid hydroxylase" evidence="2">
    <location>
        <begin position="214"/>
        <end position="301"/>
    </location>
</feature>
<proteinExistence type="predicted"/>
<evidence type="ECO:0000256" key="1">
    <source>
        <dbReference type="SAM" id="Phobius"/>
    </source>
</evidence>
<sequence>MTFGIRNIVGIHRLHAGERDYSTPLIFKTYLQWSYWKQKAFDYLIWCHLAHALDFSVALLCWLWIFPITFTEANEWHIKWVSRVFLYNIACEFIFYSFWHWMTYGRTSPYPKGPLHGKKYNSINQYEEESQHHLLREVTFTTLGWLQSAFVQCIFMWLWASGRLPYYSDFWSRPYFSMFILLSVTFWREFHFYWASSPFYASMAVCSKWTIPSRNPGPWSGLSMHPIEHFVYYTCAYFPLLFSCHPLHFLYAKFHADIAPIGGHDGYADPAGGADFHYLHHAFFECNYGVPLIDFDRLFGTYKQFVKKSSMNDQQTNKLL</sequence>
<accession>A0A821BBK9</accession>
<name>A0A821BBK9_9BILA</name>
<keyword evidence="1" id="KW-0812">Transmembrane</keyword>
<evidence type="ECO:0000259" key="2">
    <source>
        <dbReference type="Pfam" id="PF04116"/>
    </source>
</evidence>